<dbReference type="Proteomes" id="UP001055879">
    <property type="component" value="Linkage Group LG06"/>
</dbReference>
<proteinExistence type="predicted"/>
<evidence type="ECO:0000313" key="1">
    <source>
        <dbReference type="EMBL" id="KAI3719418.1"/>
    </source>
</evidence>
<organism evidence="1 2">
    <name type="scientific">Arctium lappa</name>
    <name type="common">Greater burdock</name>
    <name type="synonym">Lappa major</name>
    <dbReference type="NCBI Taxonomy" id="4217"/>
    <lineage>
        <taxon>Eukaryota</taxon>
        <taxon>Viridiplantae</taxon>
        <taxon>Streptophyta</taxon>
        <taxon>Embryophyta</taxon>
        <taxon>Tracheophyta</taxon>
        <taxon>Spermatophyta</taxon>
        <taxon>Magnoliopsida</taxon>
        <taxon>eudicotyledons</taxon>
        <taxon>Gunneridae</taxon>
        <taxon>Pentapetalae</taxon>
        <taxon>asterids</taxon>
        <taxon>campanulids</taxon>
        <taxon>Asterales</taxon>
        <taxon>Asteraceae</taxon>
        <taxon>Carduoideae</taxon>
        <taxon>Cardueae</taxon>
        <taxon>Arctiinae</taxon>
        <taxon>Arctium</taxon>
    </lineage>
</organism>
<protein>
    <submittedName>
        <fullName evidence="1">Uncharacterized protein</fullName>
    </submittedName>
</protein>
<comment type="caution">
    <text evidence="1">The sequence shown here is derived from an EMBL/GenBank/DDBJ whole genome shotgun (WGS) entry which is preliminary data.</text>
</comment>
<dbReference type="EMBL" id="CM042052">
    <property type="protein sequence ID" value="KAI3719418.1"/>
    <property type="molecule type" value="Genomic_DNA"/>
</dbReference>
<reference evidence="1 2" key="2">
    <citation type="journal article" date="2022" name="Mol. Ecol. Resour.">
        <title>The genomes of chicory, endive, great burdock and yacon provide insights into Asteraceae paleo-polyploidization history and plant inulin production.</title>
        <authorList>
            <person name="Fan W."/>
            <person name="Wang S."/>
            <person name="Wang H."/>
            <person name="Wang A."/>
            <person name="Jiang F."/>
            <person name="Liu H."/>
            <person name="Zhao H."/>
            <person name="Xu D."/>
            <person name="Zhang Y."/>
        </authorList>
    </citation>
    <scope>NUCLEOTIDE SEQUENCE [LARGE SCALE GENOMIC DNA]</scope>
    <source>
        <strain evidence="2">cv. Niubang</strain>
    </source>
</reference>
<sequence length="92" mass="10387">MGECGIARRPSCCSLGLKEKLEKVSFPSLYQGNEKNCESLLITSSQHPQNPQKNQKVIVLAEPQFGNQGFSLMLFLWKLVVYIGDRWIEKGT</sequence>
<keyword evidence="2" id="KW-1185">Reference proteome</keyword>
<reference evidence="2" key="1">
    <citation type="journal article" date="2022" name="Mol. Ecol. Resour.">
        <title>The genomes of chicory, endive, great burdock and yacon provide insights into Asteraceae palaeo-polyploidization history and plant inulin production.</title>
        <authorList>
            <person name="Fan W."/>
            <person name="Wang S."/>
            <person name="Wang H."/>
            <person name="Wang A."/>
            <person name="Jiang F."/>
            <person name="Liu H."/>
            <person name="Zhao H."/>
            <person name="Xu D."/>
            <person name="Zhang Y."/>
        </authorList>
    </citation>
    <scope>NUCLEOTIDE SEQUENCE [LARGE SCALE GENOMIC DNA]</scope>
    <source>
        <strain evidence="2">cv. Niubang</strain>
    </source>
</reference>
<name>A0ACB9BCX5_ARCLA</name>
<accession>A0ACB9BCX5</accession>
<evidence type="ECO:0000313" key="2">
    <source>
        <dbReference type="Proteomes" id="UP001055879"/>
    </source>
</evidence>
<gene>
    <name evidence="1" type="ORF">L6452_20316</name>
</gene>